<evidence type="ECO:0000313" key="2">
    <source>
        <dbReference type="Ensembl" id="ENSCANP00000010562.1"/>
    </source>
</evidence>
<accession>A0A2K5I212</accession>
<organism evidence="2 3">
    <name type="scientific">Colobus angolensis palliatus</name>
    <name type="common">Peters' Angolan colobus</name>
    <dbReference type="NCBI Taxonomy" id="336983"/>
    <lineage>
        <taxon>Eukaryota</taxon>
        <taxon>Metazoa</taxon>
        <taxon>Chordata</taxon>
        <taxon>Craniata</taxon>
        <taxon>Vertebrata</taxon>
        <taxon>Euteleostomi</taxon>
        <taxon>Mammalia</taxon>
        <taxon>Eutheria</taxon>
        <taxon>Euarchontoglires</taxon>
        <taxon>Primates</taxon>
        <taxon>Haplorrhini</taxon>
        <taxon>Catarrhini</taxon>
        <taxon>Cercopithecidae</taxon>
        <taxon>Colobinae</taxon>
        <taxon>Colobus</taxon>
    </lineage>
</organism>
<proteinExistence type="predicted"/>
<keyword evidence="3" id="KW-1185">Reference proteome</keyword>
<feature type="region of interest" description="Disordered" evidence="1">
    <location>
        <begin position="72"/>
        <end position="122"/>
    </location>
</feature>
<dbReference type="Proteomes" id="UP000233080">
    <property type="component" value="Unassembled WGS sequence"/>
</dbReference>
<evidence type="ECO:0000256" key="1">
    <source>
        <dbReference type="SAM" id="MobiDB-lite"/>
    </source>
</evidence>
<dbReference type="AlphaFoldDB" id="A0A2K5I212"/>
<dbReference type="Ensembl" id="ENSCANT00000033450.1">
    <property type="protein sequence ID" value="ENSCANP00000010562.1"/>
    <property type="gene ID" value="ENSCANG00000028692.1"/>
</dbReference>
<reference evidence="2" key="2">
    <citation type="submission" date="2025-09" db="UniProtKB">
        <authorList>
            <consortium name="Ensembl"/>
        </authorList>
    </citation>
    <scope>IDENTIFICATION</scope>
</reference>
<sequence length="210" mass="21962">MLPALQLSRPTPGAAVPVRCPPPCTWHSPDCQSPGQPHLHHVPGPALALTATKRHAGGHSCLSAAVPRRQLPPGTWGLPVPREGSRPTQGHTAGPWMGWTRDQEGQGDVSPSREAPASPPPVGPVRVAMVTPASIHFLTQGPCTARTAFGPTNGHWLWSQVPGLGGHQEGASQACEGHRPCIYPAPAVTRQSPAPSTGVPAPTFLIMNDQ</sequence>
<reference evidence="2" key="1">
    <citation type="submission" date="2025-08" db="UniProtKB">
        <authorList>
            <consortium name="Ensembl"/>
        </authorList>
    </citation>
    <scope>IDENTIFICATION</scope>
</reference>
<feature type="region of interest" description="Disordered" evidence="1">
    <location>
        <begin position="190"/>
        <end position="210"/>
    </location>
</feature>
<protein>
    <submittedName>
        <fullName evidence="2">Uncharacterized protein</fullName>
    </submittedName>
</protein>
<evidence type="ECO:0000313" key="3">
    <source>
        <dbReference type="Proteomes" id="UP000233080"/>
    </source>
</evidence>
<name>A0A2K5I212_COLAP</name>
<dbReference type="OMA" id="GHRPCIY"/>